<dbReference type="RefSeq" id="WP_257912129.1">
    <property type="nucleotide sequence ID" value="NZ_JANPWE010000001.1"/>
</dbReference>
<organism evidence="2 3">
    <name type="scientific">Dehalobacterium formicoaceticum</name>
    <dbReference type="NCBI Taxonomy" id="51515"/>
    <lineage>
        <taxon>Bacteria</taxon>
        <taxon>Bacillati</taxon>
        <taxon>Bacillota</taxon>
        <taxon>Clostridia</taxon>
        <taxon>Eubacteriales</taxon>
        <taxon>Peptococcaceae</taxon>
        <taxon>Dehalobacterium</taxon>
    </lineage>
</organism>
<keyword evidence="1" id="KW-0472">Membrane</keyword>
<reference evidence="2 3" key="1">
    <citation type="submission" date="2022-08" db="EMBL/GenBank/DDBJ databases">
        <title>Proteogenomics of the novel Dehalobacterium formicoaceticum strain EZ94 highlights a key role of methyltransferases during anaerobic dichloromethane degradation.</title>
        <authorList>
            <person name="Wasmund K."/>
        </authorList>
    </citation>
    <scope>NUCLEOTIDE SEQUENCE [LARGE SCALE GENOMIC DNA]</scope>
    <source>
        <strain evidence="2 3">EZ94</strain>
    </source>
</reference>
<gene>
    <name evidence="2" type="ORF">NVS47_03895</name>
</gene>
<name>A0ABT1Y1C1_9FIRM</name>
<evidence type="ECO:0000313" key="2">
    <source>
        <dbReference type="EMBL" id="MCR6544664.1"/>
    </source>
</evidence>
<comment type="caution">
    <text evidence="2">The sequence shown here is derived from an EMBL/GenBank/DDBJ whole genome shotgun (WGS) entry which is preliminary data.</text>
</comment>
<keyword evidence="3" id="KW-1185">Reference proteome</keyword>
<protein>
    <submittedName>
        <fullName evidence="2">Uncharacterized protein</fullName>
    </submittedName>
</protein>
<keyword evidence="1" id="KW-0812">Transmembrane</keyword>
<evidence type="ECO:0000256" key="1">
    <source>
        <dbReference type="SAM" id="Phobius"/>
    </source>
</evidence>
<sequence>MSKQALEASCPADANVNKGPNQLLNLLRNKRILNLISILSFLGIWDLLVLYGFAPLSPGPLKLFSLYIRCL</sequence>
<feature type="transmembrane region" description="Helical" evidence="1">
    <location>
        <begin position="32"/>
        <end position="54"/>
    </location>
</feature>
<dbReference type="Proteomes" id="UP001524944">
    <property type="component" value="Unassembled WGS sequence"/>
</dbReference>
<dbReference type="EMBL" id="JANPWE010000001">
    <property type="protein sequence ID" value="MCR6544664.1"/>
    <property type="molecule type" value="Genomic_DNA"/>
</dbReference>
<keyword evidence="1" id="KW-1133">Transmembrane helix</keyword>
<proteinExistence type="predicted"/>
<accession>A0ABT1Y1C1</accession>
<evidence type="ECO:0000313" key="3">
    <source>
        <dbReference type="Proteomes" id="UP001524944"/>
    </source>
</evidence>